<dbReference type="InterPro" id="IPR007627">
    <property type="entry name" value="RNA_pol_sigma70_r2"/>
</dbReference>
<dbReference type="PRINTS" id="PR00046">
    <property type="entry name" value="SIGMA70FCT"/>
</dbReference>
<sequence length="284" mass="31528">MSLRFRATNRSEVYVMAAFSAVRKTADRRHGADSYDDIEPALLELSDLDRDDPGYSALRATIVRRCLPLADHIARRFSGRGETYDDLYQIASVGVVLAVDRFDPSRGSPFLAFAVPTIMGEVRRHFRDHTWAVRVPRRVKETQQRIGPTVELLSHRFGRPPTAMELAIELDLDLTEVTQALIATNCYRTDSLDPAAEAGSDTGAAAFAENLGDEDGNYELTENALAVAPLLAALPEAERRILHMRFFEGLTQAQIGEQCGVSQMQISRILSRTLHALRTEALAD</sequence>
<dbReference type="NCBIfam" id="TIGR02980">
    <property type="entry name" value="SigBFG"/>
    <property type="match status" value="1"/>
</dbReference>
<keyword evidence="2" id="KW-0731">Sigma factor</keyword>
<dbReference type="Gene3D" id="1.20.120.1810">
    <property type="match status" value="1"/>
</dbReference>
<dbReference type="InterPro" id="IPR014284">
    <property type="entry name" value="RNA_pol_sigma-70_dom"/>
</dbReference>
<evidence type="ECO:0000259" key="5">
    <source>
        <dbReference type="Pfam" id="PF04542"/>
    </source>
</evidence>
<feature type="domain" description="RNA polymerase sigma-70 region 4" evidence="6">
    <location>
        <begin position="230"/>
        <end position="278"/>
    </location>
</feature>
<dbReference type="InterPro" id="IPR014322">
    <property type="entry name" value="RNA_pol_sigma-B/F/G"/>
</dbReference>
<dbReference type="InterPro" id="IPR013324">
    <property type="entry name" value="RNA_pol_sigma_r3/r4-like"/>
</dbReference>
<dbReference type="Proteomes" id="UP000006304">
    <property type="component" value="Chromosome"/>
</dbReference>
<name>K0EW20_NOCB7</name>
<dbReference type="Pfam" id="PF04542">
    <property type="entry name" value="Sigma70_r2"/>
    <property type="match status" value="1"/>
</dbReference>
<evidence type="ECO:0000313" key="7">
    <source>
        <dbReference type="EMBL" id="AFU01075.1"/>
    </source>
</evidence>
<dbReference type="InterPro" id="IPR007630">
    <property type="entry name" value="RNA_pol_sigma70_r4"/>
</dbReference>
<keyword evidence="1" id="KW-0805">Transcription regulation</keyword>
<dbReference type="HOGENOM" id="CLU_014793_8_5_11"/>
<gene>
    <name evidence="7" type="ORF">O3I_015570</name>
</gene>
<dbReference type="Gene3D" id="1.20.140.160">
    <property type="match status" value="1"/>
</dbReference>
<evidence type="ECO:0000256" key="1">
    <source>
        <dbReference type="ARBA" id="ARBA00023015"/>
    </source>
</evidence>
<dbReference type="Pfam" id="PF04545">
    <property type="entry name" value="Sigma70_r4"/>
    <property type="match status" value="1"/>
</dbReference>
<keyword evidence="8" id="KW-1185">Reference proteome</keyword>
<dbReference type="SUPFAM" id="SSF88659">
    <property type="entry name" value="Sigma3 and sigma4 domains of RNA polymerase sigma factors"/>
    <property type="match status" value="2"/>
</dbReference>
<protein>
    <submittedName>
        <fullName evidence="7">Sigma factor</fullName>
    </submittedName>
</protein>
<organism evidence="7 8">
    <name type="scientific">Nocardia brasiliensis (strain ATCC 700358 / HUJEG-1)</name>
    <dbReference type="NCBI Taxonomy" id="1133849"/>
    <lineage>
        <taxon>Bacteria</taxon>
        <taxon>Bacillati</taxon>
        <taxon>Actinomycetota</taxon>
        <taxon>Actinomycetes</taxon>
        <taxon>Mycobacteriales</taxon>
        <taxon>Nocardiaceae</taxon>
        <taxon>Nocardia</taxon>
    </lineage>
</organism>
<dbReference type="InterPro" id="IPR000943">
    <property type="entry name" value="RNA_pol_sigma70"/>
</dbReference>
<proteinExistence type="predicted"/>
<accession>K0EW20</accession>
<dbReference type="SUPFAM" id="SSF88946">
    <property type="entry name" value="Sigma2 domain of RNA polymerase sigma factors"/>
    <property type="match status" value="1"/>
</dbReference>
<dbReference type="PANTHER" id="PTHR30385">
    <property type="entry name" value="SIGMA FACTOR F FLAGELLAR"/>
    <property type="match status" value="1"/>
</dbReference>
<dbReference type="GO" id="GO:0006352">
    <property type="term" value="P:DNA-templated transcription initiation"/>
    <property type="evidence" value="ECO:0007669"/>
    <property type="project" value="InterPro"/>
</dbReference>
<keyword evidence="4" id="KW-0804">Transcription</keyword>
<reference evidence="7 8" key="1">
    <citation type="journal article" date="2012" name="J. Bacteriol.">
        <title>Complete genome sequence of Nocardia brasiliensis HUJEG-1.</title>
        <authorList>
            <person name="Vera-Cabrera L."/>
            <person name="Ortiz-Lopez R."/>
            <person name="Elizondo-Gonzalez R."/>
            <person name="Perez-Maya A.A."/>
            <person name="Ocampo-Candiani J."/>
        </authorList>
    </citation>
    <scope>NUCLEOTIDE SEQUENCE [LARGE SCALE GENOMIC DNA]</scope>
    <source>
        <strain evidence="8">ATCC 700358</strain>
    </source>
</reference>
<evidence type="ECO:0000256" key="3">
    <source>
        <dbReference type="ARBA" id="ARBA00023125"/>
    </source>
</evidence>
<dbReference type="PANTHER" id="PTHR30385:SF4">
    <property type="entry name" value="RNA POLYMERASE SIGMA-E FACTOR"/>
    <property type="match status" value="1"/>
</dbReference>
<evidence type="ECO:0000256" key="4">
    <source>
        <dbReference type="ARBA" id="ARBA00023163"/>
    </source>
</evidence>
<keyword evidence="3" id="KW-0238">DNA-binding</keyword>
<evidence type="ECO:0000259" key="6">
    <source>
        <dbReference type="Pfam" id="PF04545"/>
    </source>
</evidence>
<evidence type="ECO:0000313" key="8">
    <source>
        <dbReference type="Proteomes" id="UP000006304"/>
    </source>
</evidence>
<evidence type="ECO:0000256" key="2">
    <source>
        <dbReference type="ARBA" id="ARBA00023082"/>
    </source>
</evidence>
<dbReference type="STRING" id="1133849.O3I_015570"/>
<dbReference type="EMBL" id="CP003876">
    <property type="protein sequence ID" value="AFU01075.1"/>
    <property type="molecule type" value="Genomic_DNA"/>
</dbReference>
<dbReference type="GO" id="GO:0016987">
    <property type="term" value="F:sigma factor activity"/>
    <property type="evidence" value="ECO:0007669"/>
    <property type="project" value="UniProtKB-KW"/>
</dbReference>
<feature type="domain" description="RNA polymerase sigma-70 region 2" evidence="5">
    <location>
        <begin position="62"/>
        <end position="131"/>
    </location>
</feature>
<dbReference type="NCBIfam" id="TIGR02937">
    <property type="entry name" value="sigma70-ECF"/>
    <property type="match status" value="1"/>
</dbReference>
<dbReference type="KEGG" id="nbr:O3I_015570"/>
<dbReference type="GO" id="GO:0003677">
    <property type="term" value="F:DNA binding"/>
    <property type="evidence" value="ECO:0007669"/>
    <property type="project" value="UniProtKB-KW"/>
</dbReference>
<dbReference type="eggNOG" id="COG1191">
    <property type="taxonomic scope" value="Bacteria"/>
</dbReference>
<dbReference type="CDD" id="cd06171">
    <property type="entry name" value="Sigma70_r4"/>
    <property type="match status" value="1"/>
</dbReference>
<dbReference type="InterPro" id="IPR013325">
    <property type="entry name" value="RNA_pol_sigma_r2"/>
</dbReference>
<dbReference type="AlphaFoldDB" id="K0EW20"/>